<evidence type="ECO:0000256" key="3">
    <source>
        <dbReference type="ARBA" id="ARBA00022723"/>
    </source>
</evidence>
<dbReference type="Proteomes" id="UP000070058">
    <property type="component" value="Unassembled WGS sequence"/>
</dbReference>
<keyword evidence="7" id="KW-0228">DNA excision</keyword>
<evidence type="ECO:0000259" key="18">
    <source>
        <dbReference type="SMART" id="SM00382"/>
    </source>
</evidence>
<keyword evidence="20" id="KW-1185">Reference proteome</keyword>
<dbReference type="InterPro" id="IPR041102">
    <property type="entry name" value="UvrA_inter"/>
</dbReference>
<dbReference type="Gene3D" id="1.10.8.280">
    <property type="entry name" value="ABC transporter ATPase domain-like"/>
    <property type="match status" value="1"/>
</dbReference>
<evidence type="ECO:0000256" key="14">
    <source>
        <dbReference type="ARBA" id="ARBA00038000"/>
    </source>
</evidence>
<dbReference type="InterPro" id="IPR003439">
    <property type="entry name" value="ABC_transporter-like_ATP-bd"/>
</dbReference>
<keyword evidence="12" id="KW-0238">DNA-binding</keyword>
<keyword evidence="11" id="KW-0267">Excision nuclease</keyword>
<dbReference type="Gene3D" id="1.20.1580.10">
    <property type="entry name" value="ABC transporter ATPase like domain"/>
    <property type="match status" value="3"/>
</dbReference>
<feature type="domain" description="AAA+ ATPase" evidence="18">
    <location>
        <begin position="1079"/>
        <end position="1586"/>
    </location>
</feature>
<dbReference type="EMBL" id="LSZQ01000057">
    <property type="protein sequence ID" value="KXU34752.1"/>
    <property type="molecule type" value="Genomic_DNA"/>
</dbReference>
<organism evidence="19 20">
    <name type="scientific">Cephaloticoccus primus</name>
    <dbReference type="NCBI Taxonomy" id="1548207"/>
    <lineage>
        <taxon>Bacteria</taxon>
        <taxon>Pseudomonadati</taxon>
        <taxon>Verrucomicrobiota</taxon>
        <taxon>Opitutia</taxon>
        <taxon>Opitutales</taxon>
        <taxon>Opitutaceae</taxon>
        <taxon>Cephaloticoccus</taxon>
    </lineage>
</organism>
<dbReference type="Gene3D" id="3.30.190.20">
    <property type="match status" value="1"/>
</dbReference>
<dbReference type="Pfam" id="PF00005">
    <property type="entry name" value="ABC_tran"/>
    <property type="match status" value="1"/>
</dbReference>
<keyword evidence="8" id="KW-0863">Zinc-finger</keyword>
<evidence type="ECO:0000256" key="12">
    <source>
        <dbReference type="ARBA" id="ARBA00023125"/>
    </source>
</evidence>
<dbReference type="GO" id="GO:0004518">
    <property type="term" value="F:nuclease activity"/>
    <property type="evidence" value="ECO:0007669"/>
    <property type="project" value="UniProtKB-KW"/>
</dbReference>
<evidence type="ECO:0000256" key="8">
    <source>
        <dbReference type="ARBA" id="ARBA00022771"/>
    </source>
</evidence>
<keyword evidence="6" id="KW-0227">DNA damage</keyword>
<dbReference type="InterPro" id="IPR027417">
    <property type="entry name" value="P-loop_NTPase"/>
</dbReference>
<evidence type="ECO:0000256" key="4">
    <source>
        <dbReference type="ARBA" id="ARBA00022737"/>
    </source>
</evidence>
<dbReference type="PANTHER" id="PTHR43152">
    <property type="entry name" value="UVRABC SYSTEM PROTEIN A"/>
    <property type="match status" value="1"/>
</dbReference>
<name>A0A139SJL8_9BACT</name>
<feature type="region of interest" description="Disordered" evidence="17">
    <location>
        <begin position="642"/>
        <end position="689"/>
    </location>
</feature>
<evidence type="ECO:0000256" key="17">
    <source>
        <dbReference type="SAM" id="MobiDB-lite"/>
    </source>
</evidence>
<dbReference type="GO" id="GO:0005524">
    <property type="term" value="F:ATP binding"/>
    <property type="evidence" value="ECO:0007669"/>
    <property type="project" value="UniProtKB-KW"/>
</dbReference>
<dbReference type="PANTHER" id="PTHR43152:SF3">
    <property type="entry name" value="UVRABC SYSTEM PROTEIN A"/>
    <property type="match status" value="1"/>
</dbReference>
<dbReference type="InterPro" id="IPR003593">
    <property type="entry name" value="AAA+_ATPase"/>
</dbReference>
<dbReference type="Gene3D" id="3.30.1490.20">
    <property type="entry name" value="ATP-grasp fold, A domain"/>
    <property type="match status" value="1"/>
</dbReference>
<reference evidence="20" key="1">
    <citation type="submission" date="2016-02" db="EMBL/GenBank/DDBJ databases">
        <authorList>
            <person name="Sanders J.G."/>
            <person name="Lin J.Y."/>
            <person name="Wertz J.T."/>
            <person name="Russell J.A."/>
            <person name="Moreau C.S."/>
            <person name="Powell S."/>
        </authorList>
    </citation>
    <scope>NUCLEOTIDE SEQUENCE [LARGE SCALE GENOMIC DNA]</scope>
    <source>
        <strain evidence="20">CAG34</strain>
    </source>
</reference>
<evidence type="ECO:0000256" key="6">
    <source>
        <dbReference type="ARBA" id="ARBA00022763"/>
    </source>
</evidence>
<feature type="compositionally biased region" description="Polar residues" evidence="17">
    <location>
        <begin position="1739"/>
        <end position="1748"/>
    </location>
</feature>
<dbReference type="GO" id="GO:0003677">
    <property type="term" value="F:DNA binding"/>
    <property type="evidence" value="ECO:0007669"/>
    <property type="project" value="UniProtKB-KW"/>
</dbReference>
<gene>
    <name evidence="19" type="ORF">AXK11_07615</name>
</gene>
<evidence type="ECO:0000256" key="1">
    <source>
        <dbReference type="ARBA" id="ARBA00004496"/>
    </source>
</evidence>
<evidence type="ECO:0000313" key="20">
    <source>
        <dbReference type="Proteomes" id="UP000070058"/>
    </source>
</evidence>
<evidence type="ECO:0000256" key="2">
    <source>
        <dbReference type="ARBA" id="ARBA00022490"/>
    </source>
</evidence>
<evidence type="ECO:0000256" key="11">
    <source>
        <dbReference type="ARBA" id="ARBA00022881"/>
    </source>
</evidence>
<feature type="region of interest" description="Disordered" evidence="17">
    <location>
        <begin position="2029"/>
        <end position="2050"/>
    </location>
</feature>
<dbReference type="SMART" id="SM00382">
    <property type="entry name" value="AAA"/>
    <property type="match status" value="3"/>
</dbReference>
<dbReference type="Pfam" id="PF17760">
    <property type="entry name" value="UvrA_inter"/>
    <property type="match status" value="1"/>
</dbReference>
<dbReference type="GO" id="GO:0005737">
    <property type="term" value="C:cytoplasm"/>
    <property type="evidence" value="ECO:0007669"/>
    <property type="project" value="UniProtKB-SubCell"/>
</dbReference>
<feature type="region of interest" description="Disordered" evidence="17">
    <location>
        <begin position="1648"/>
        <end position="1669"/>
    </location>
</feature>
<feature type="region of interest" description="Disordered" evidence="17">
    <location>
        <begin position="1036"/>
        <end position="1055"/>
    </location>
</feature>
<sequence>MRPSAARAKKDSSTLKLRGVRQNNLKGFDLDLPLGKYIAVTGLSGSGKSSLVFDTLHAEGQRRYVETFSAYTRQFLELLPAPKVDSIENIRPSIAIEQTNTVKTSRSTVGTMTELCDYFKVWFAQNAHCYDPDTGEEVEDDTPASIWQKTLAGFESRTLLLCFAVNRPAALGWGEIFQNLKAQGYTRVIVGTRVEKIDALADSPSGEAGAVSGEAPTGASQSKTVEDCRIYVIQDRLTIQPEARARFLEAAETALHFGQGQVFLFSHDTSERDAAKSCEQVAHFSKGLHSPGTGRQFRAASPALFSFNSPLGACPRCRGFGRVIEVDYRLAIPDHSLSIEGGAIKCWESDIYGESKKDLLKVARRLKIPTRIPFAALTPEQRDLVIYGEPDYNEAEGRGWPKYWYGLKGFFDWLEKNTYKMHVRVFLSRYRSYNTCPDCHGARLQPEALCWRWQGRTLPELYQLPVSGLLALIEGSEQDAANKRGAAQARSAEAAVGAATVQILTRLRYLEKVGLGYLTLDRSSRTLSGGEVERVNLTSCLGSSLVDTLFVLDEPSVGLHPRDIDRLIEIIRSLTAAGNTVVVVEHDEAMIRAADHVVEIGPEAGSAGGHVVFQGSVPQMLAAPQSLTGAYFSGREKIDAPRARREVTLPPLPASQSTSKDSDAGSTSLGRQHAARQVNGSAPQPPTPALHIERATKHNLRELSLRVPLQRFVALSGVSGSGKSTLLNHVIYQGLMATRGQHVEEPATIGALHCDLSLGEVVLVDQSPLARTPRSNPALYCEAWDDIRALYAATPAAQAAGLTASSFSFNSGDGRCEHCQGRGYEKVEMQFLSDVFVPCPVCEGRRFKPETLAIRWREHSVADLLETSVSAALPLFADQPRILEKLSALDSLGLGYLTLGQPLNTLSGGEAQRLKLLKYLSAKTETKAAANAAAPAQTEVGALLLLDEPTTGLHPHDIKRLLGILQNLVDGGHSVIVIEHNLDVLKSADWLIEVGPDAGSAGGRIVAAGTPEQIAQAATATSPFLRRLLQPVRSGRQPAAAHSVESAPHTRTPAQRNDALTLINARENNLKNLSLTIPHHTLSVVTGVSGSGKSTLAFDIIFAEGQRRFMESMSAYARQFVEQLPRPAIDSLSGIPPTVAIEQRVTRGSRKSTVATITEVAQYLRLLYARLGMQHHPETGRPVTPLSPAQLRELLARLLDSPEAQHTEALYLCAPLIRGRKGHHQPIATWIDKQGYTLMRADGRVLPVAAFEKLDRYREHDIEVVIADLKRASVGERERALDTGLKLGKSTCLLVSGEAPETAAKKKRTGKKQPAGKGGLLRWLSTTRTDAETGESFPELDPKHFSFNSPRGWCPTCRGHGMVFPWMLEQAADDDDDPTARLRNFGIETGEDISEDGQPCPDCHGTRLNRVSRAVRLYFKAPAEMGRAPAAASTAAATAVAPAIRDSASLPELLALTPAELLAHLARLDLDARGRAIAQDIIPQIEERLKFLDSVGLGYLSLDRPTATLSGGEAQRIRLAAQLGSNLSGVLYVLDEPSIGLHARDNDSLIETLQALRTKNNTLLVVEHDDTLMERADHIIDLGPAAGLRGGELLASGTPAQIKRNAKSLTGLFLKKGISHPTRGHYRTLPESLRELIAADTAAAAAATAKTRQGPAALPPRPRRKNSAADTLTLRGATLRNLRGIDLHLPLGRLIMVAGPSGAGKSTLFRDILHPAVTQAIKTGKAKLTPPKPKRSRTAALSQQTTSRPDGAPTDARTVKESATPFAELINGHRFKSVIEVDQSPIGKTPRSTPATYLGIFDLIRQFFASLPEAKMRGYSASRFSFNTAGGRCETCAGAGRIKLEMAFMPATYLPCEDCGGSRYAPEISEIRWKGKSIGEVLQMSFEEAAAFFDFHSRLAEVCQLMVDCGLGYLSLGQSSPTLSGGEAQRLKLVTELVRGLSSYREKTRGQLPHNLYILEEPSIGLHLSDCEKLIGVLHSLVDQGHTVIVIEHHLDLLAEADYLVELGPSGGPGGGQLLYQGELPGLLENPELAPQSPTAPYLREKLQSR</sequence>
<keyword evidence="3" id="KW-0479">Metal-binding</keyword>
<keyword evidence="9" id="KW-0862">Zinc</keyword>
<proteinExistence type="inferred from homology"/>
<protein>
    <recommendedName>
        <fullName evidence="15">UvrABC system protein A</fullName>
    </recommendedName>
    <alternativeName>
        <fullName evidence="16">Excinuclease ABC subunit A</fullName>
    </alternativeName>
</protein>
<keyword evidence="4" id="KW-0677">Repeat</keyword>
<evidence type="ECO:0000256" key="7">
    <source>
        <dbReference type="ARBA" id="ARBA00022769"/>
    </source>
</evidence>
<dbReference type="InterPro" id="IPR041552">
    <property type="entry name" value="UvrA_DNA-bd"/>
</dbReference>
<dbReference type="STRING" id="1548207.AXK11_07615"/>
<dbReference type="PROSITE" id="PS00211">
    <property type="entry name" value="ABC_TRANSPORTER_1"/>
    <property type="match status" value="3"/>
</dbReference>
<evidence type="ECO:0000256" key="9">
    <source>
        <dbReference type="ARBA" id="ARBA00022833"/>
    </source>
</evidence>
<comment type="subcellular location">
    <subcellularLocation>
        <location evidence="1">Cytoplasm</location>
    </subcellularLocation>
</comment>
<comment type="caution">
    <text evidence="19">The sequence shown here is derived from an EMBL/GenBank/DDBJ whole genome shotgun (WGS) entry which is preliminary data.</text>
</comment>
<dbReference type="GO" id="GO:0006281">
    <property type="term" value="P:DNA repair"/>
    <property type="evidence" value="ECO:0007669"/>
    <property type="project" value="UniProtKB-KW"/>
</dbReference>
<dbReference type="GO" id="GO:0008270">
    <property type="term" value="F:zinc ion binding"/>
    <property type="evidence" value="ECO:0007669"/>
    <property type="project" value="UniProtKB-KW"/>
</dbReference>
<dbReference type="GO" id="GO:0016887">
    <property type="term" value="F:ATP hydrolysis activity"/>
    <property type="evidence" value="ECO:0007669"/>
    <property type="project" value="InterPro"/>
</dbReference>
<dbReference type="SUPFAM" id="SSF52540">
    <property type="entry name" value="P-loop containing nucleoside triphosphate hydrolases"/>
    <property type="match status" value="4"/>
</dbReference>
<dbReference type="Pfam" id="PF17755">
    <property type="entry name" value="UvrA_DNA-bind"/>
    <property type="match status" value="1"/>
</dbReference>
<dbReference type="Gene3D" id="3.40.50.300">
    <property type="entry name" value="P-loop containing nucleotide triphosphate hydrolases"/>
    <property type="match status" value="5"/>
</dbReference>
<evidence type="ECO:0000256" key="16">
    <source>
        <dbReference type="ARBA" id="ARBA00042156"/>
    </source>
</evidence>
<evidence type="ECO:0000256" key="5">
    <source>
        <dbReference type="ARBA" id="ARBA00022741"/>
    </source>
</evidence>
<evidence type="ECO:0000313" key="19">
    <source>
        <dbReference type="EMBL" id="KXU34752.1"/>
    </source>
</evidence>
<dbReference type="InterPro" id="IPR017871">
    <property type="entry name" value="ABC_transporter-like_CS"/>
</dbReference>
<dbReference type="InterPro" id="IPR013815">
    <property type="entry name" value="ATP_grasp_subdomain_1"/>
</dbReference>
<feature type="compositionally biased region" description="Polar residues" evidence="17">
    <location>
        <begin position="654"/>
        <end position="670"/>
    </location>
</feature>
<accession>A0A139SJL8</accession>
<feature type="domain" description="AAA+ ATPase" evidence="18">
    <location>
        <begin position="709"/>
        <end position="1035"/>
    </location>
</feature>
<evidence type="ECO:0000256" key="13">
    <source>
        <dbReference type="ARBA" id="ARBA00023204"/>
    </source>
</evidence>
<feature type="region of interest" description="Disordered" evidence="17">
    <location>
        <begin position="1724"/>
        <end position="1757"/>
    </location>
</feature>
<keyword evidence="13" id="KW-0234">DNA repair</keyword>
<evidence type="ECO:0000256" key="10">
    <source>
        <dbReference type="ARBA" id="ARBA00022840"/>
    </source>
</evidence>
<keyword evidence="10" id="KW-0067">ATP-binding</keyword>
<keyword evidence="2" id="KW-0963">Cytoplasm</keyword>
<comment type="similarity">
    <text evidence="14">Belongs to the ABC transporter superfamily. UvrA family.</text>
</comment>
<feature type="domain" description="AAA+ ATPase" evidence="18">
    <location>
        <begin position="1691"/>
        <end position="2011"/>
    </location>
</feature>
<keyword evidence="5" id="KW-0547">Nucleotide-binding</keyword>
<evidence type="ECO:0000256" key="15">
    <source>
        <dbReference type="ARBA" id="ARBA00039316"/>
    </source>
</evidence>